<reference evidence="1" key="1">
    <citation type="submission" date="2013-11" db="EMBL/GenBank/DDBJ databases">
        <authorList>
            <person name="Sternberg P."/>
            <person name="Dillman A."/>
            <person name="Macchietto M."/>
        </authorList>
    </citation>
    <scope>NUCLEOTIDE SEQUENCE</scope>
    <source>
        <strain evidence="1">ALL</strain>
    </source>
</reference>
<dbReference type="AlphaFoldDB" id="A0A4U5NEH8"/>
<reference evidence="1" key="2">
    <citation type="journal article" date="2015" name="Genome Biol.">
        <title>Comparative genomics of Steinernema reveals deeply conserved gene regulatory networks.</title>
        <authorList>
            <person name="Dillman A.R."/>
            <person name="Macchietto M."/>
            <person name="Porter C.F."/>
            <person name="Rogers A."/>
            <person name="Williams B."/>
            <person name="Antoshechkin I."/>
            <person name="Lee M.M."/>
            <person name="Goodwin Z."/>
            <person name="Lu X."/>
            <person name="Lewis E.E."/>
            <person name="Goodrich-Blair H."/>
            <person name="Stock S.P."/>
            <person name="Adams B.J."/>
            <person name="Sternberg P.W."/>
            <person name="Mortazavi A."/>
        </authorList>
    </citation>
    <scope>NUCLEOTIDE SEQUENCE [LARGE SCALE GENOMIC DNA]</scope>
    <source>
        <strain evidence="1">ALL</strain>
    </source>
</reference>
<reference evidence="1" key="3">
    <citation type="journal article" date="2019" name="G3 (Bethesda)">
        <title>Hybrid Assembly of the Genome of the Entomopathogenic Nematode Steinernema carpocapsae Identifies the X-Chromosome.</title>
        <authorList>
            <person name="Serra L."/>
            <person name="Macchietto M."/>
            <person name="Macias-Munoz A."/>
            <person name="McGill C.J."/>
            <person name="Rodriguez I.M."/>
            <person name="Rodriguez B."/>
            <person name="Murad R."/>
            <person name="Mortazavi A."/>
        </authorList>
    </citation>
    <scope>NUCLEOTIDE SEQUENCE</scope>
    <source>
        <strain evidence="1">ALL</strain>
    </source>
</reference>
<name>A0A4U5NEH8_STECR</name>
<dbReference type="OrthoDB" id="10533461at2759"/>
<proteinExistence type="predicted"/>
<accession>A0A4U5NEH8</accession>
<sequence length="91" mass="10318">MAPTATPFSQEEKKMLADLYASQLDEYEGKFTSASTGSQAGKRSKAEFHKVWAQQITSAFGVEARTPSRCTRDFETFKRRRVLGFSSTKWK</sequence>
<dbReference type="EMBL" id="AZBU02000004">
    <property type="protein sequence ID" value="TKR81174.1"/>
    <property type="molecule type" value="Genomic_DNA"/>
</dbReference>
<protein>
    <submittedName>
        <fullName evidence="1">Uncharacterized protein</fullName>
    </submittedName>
</protein>
<gene>
    <name evidence="1" type="ORF">L596_015094</name>
</gene>
<evidence type="ECO:0000313" key="1">
    <source>
        <dbReference type="EMBL" id="TKR81174.1"/>
    </source>
</evidence>
<comment type="caution">
    <text evidence="1">The sequence shown here is derived from an EMBL/GenBank/DDBJ whole genome shotgun (WGS) entry which is preliminary data.</text>
</comment>
<organism evidence="1">
    <name type="scientific">Steinernema carpocapsae</name>
    <name type="common">Entomopathogenic nematode</name>
    <dbReference type="NCBI Taxonomy" id="34508"/>
    <lineage>
        <taxon>Eukaryota</taxon>
        <taxon>Metazoa</taxon>
        <taxon>Ecdysozoa</taxon>
        <taxon>Nematoda</taxon>
        <taxon>Chromadorea</taxon>
        <taxon>Rhabditida</taxon>
        <taxon>Tylenchina</taxon>
        <taxon>Panagrolaimomorpha</taxon>
        <taxon>Strongyloidoidea</taxon>
        <taxon>Steinernematidae</taxon>
        <taxon>Steinernema</taxon>
    </lineage>
</organism>